<feature type="compositionally biased region" description="Basic and acidic residues" evidence="1">
    <location>
        <begin position="352"/>
        <end position="363"/>
    </location>
</feature>
<feature type="compositionally biased region" description="Acidic residues" evidence="1">
    <location>
        <begin position="325"/>
        <end position="351"/>
    </location>
</feature>
<gene>
    <name evidence="2" type="ORF">L202_00872</name>
</gene>
<keyword evidence="3" id="KW-1185">Reference proteome</keyword>
<feature type="compositionally biased region" description="Acidic residues" evidence="1">
    <location>
        <begin position="378"/>
        <end position="393"/>
    </location>
</feature>
<dbReference type="AlphaFoldDB" id="A0A1E3I8Z7"/>
<comment type="caution">
    <text evidence="2">The sequence shown here is derived from an EMBL/GenBank/DDBJ whole genome shotgun (WGS) entry which is preliminary data.</text>
</comment>
<evidence type="ECO:0000313" key="2">
    <source>
        <dbReference type="EMBL" id="ODN85042.1"/>
    </source>
</evidence>
<dbReference type="Proteomes" id="UP000094065">
    <property type="component" value="Unassembled WGS sequence"/>
</dbReference>
<protein>
    <submittedName>
        <fullName evidence="2">Uncharacterized protein</fullName>
    </submittedName>
</protein>
<dbReference type="GeneID" id="30152181"/>
<organism evidence="2 3">
    <name type="scientific">Cryptococcus amylolentus CBS 6039</name>
    <dbReference type="NCBI Taxonomy" id="1295533"/>
    <lineage>
        <taxon>Eukaryota</taxon>
        <taxon>Fungi</taxon>
        <taxon>Dikarya</taxon>
        <taxon>Basidiomycota</taxon>
        <taxon>Agaricomycotina</taxon>
        <taxon>Tremellomycetes</taxon>
        <taxon>Tremellales</taxon>
        <taxon>Cryptococcaceae</taxon>
        <taxon>Cryptococcus</taxon>
    </lineage>
</organism>
<dbReference type="EMBL" id="AWGJ01000001">
    <property type="protein sequence ID" value="ODN85042.1"/>
    <property type="molecule type" value="Genomic_DNA"/>
</dbReference>
<accession>A0A1E3I8Z7</accession>
<sequence>MCSITPSNFAPLLPVHNLVFTELLASAPSSVIALCSSAYERAAPALYTDIHSSPGVFRGLQEEKAYGRTIEALRHTKTLSVGGSESFETLYELAGPEPKGHCCPMCTPFRIAPSNPSNMSSPYSRVYNNLFPNLERLELGFGSLKASAYHYDCFDSVPSEEDPLFAGGSQDSIVRQVARLMPYNLKEIVFHLDEDEADYWYEVDSHLCNQRPREAIIFLKGTVKGQERDDNRPLCPESKAKRTSFGRLGERLALEWDNGVRLRVFVGTREPWESLNARELRGYIISMGMALVRYVLLDSHQRGRWYWDGSGVQVGHPVGSYELDWSSDSDPDTESDDSDDSDVAGDSDDFEEPAHLSHSSHSEDSEDSENSENSEGSDGSDESSDSGDSDDSEIEKGQVGLHFAQAIQSQDVQEHGDANAGGANDRAGNDHGRENGAGDERDGAVNGVDEEEQVFQIEIFLPLVHQVLAQMPVNHRILVEAMVGEGRLVLREYDVKEVEKLGDLRWRW</sequence>
<feature type="region of interest" description="Disordered" evidence="1">
    <location>
        <begin position="411"/>
        <end position="444"/>
    </location>
</feature>
<evidence type="ECO:0000313" key="3">
    <source>
        <dbReference type="Proteomes" id="UP000094065"/>
    </source>
</evidence>
<feature type="region of interest" description="Disordered" evidence="1">
    <location>
        <begin position="318"/>
        <end position="394"/>
    </location>
</feature>
<evidence type="ECO:0000256" key="1">
    <source>
        <dbReference type="SAM" id="MobiDB-lite"/>
    </source>
</evidence>
<reference evidence="2 3" key="1">
    <citation type="submission" date="2016-06" db="EMBL/GenBank/DDBJ databases">
        <title>Evolution of pathogenesis and genome organization in the Tremellales.</title>
        <authorList>
            <person name="Cuomo C."/>
            <person name="Litvintseva A."/>
            <person name="Heitman J."/>
            <person name="Chen Y."/>
            <person name="Sun S."/>
            <person name="Springer D."/>
            <person name="Dromer F."/>
            <person name="Young S."/>
            <person name="Zeng Q."/>
            <person name="Chapman S."/>
            <person name="Gujja S."/>
            <person name="Saif S."/>
            <person name="Birren B."/>
        </authorList>
    </citation>
    <scope>NUCLEOTIDE SEQUENCE [LARGE SCALE GENOMIC DNA]</scope>
    <source>
        <strain evidence="2 3">CBS 6039</strain>
    </source>
</reference>
<proteinExistence type="predicted"/>
<feature type="compositionally biased region" description="Basic and acidic residues" evidence="1">
    <location>
        <begin position="427"/>
        <end position="443"/>
    </location>
</feature>
<name>A0A1E3I8Z7_9TREE</name>
<dbReference type="RefSeq" id="XP_018998845.1">
    <property type="nucleotide sequence ID" value="XM_019134140.1"/>
</dbReference>
<dbReference type="OrthoDB" id="10308667at2759"/>